<organism evidence="2 3">
    <name type="scientific">Gracilimonas sediminicola</name>
    <dbReference type="NCBI Taxonomy" id="2952158"/>
    <lineage>
        <taxon>Bacteria</taxon>
        <taxon>Pseudomonadati</taxon>
        <taxon>Balneolota</taxon>
        <taxon>Balneolia</taxon>
        <taxon>Balneolales</taxon>
        <taxon>Balneolaceae</taxon>
        <taxon>Gracilimonas</taxon>
    </lineage>
</organism>
<dbReference type="EMBL" id="JANDBC010000003">
    <property type="protein sequence ID" value="MCP9292905.1"/>
    <property type="molecule type" value="Genomic_DNA"/>
</dbReference>
<dbReference type="AlphaFoldDB" id="A0A9X2L5S2"/>
<gene>
    <name evidence="2" type="ORF">NM125_15045</name>
</gene>
<dbReference type="InterPro" id="IPR046125">
    <property type="entry name" value="DUF6122"/>
</dbReference>
<protein>
    <submittedName>
        <fullName evidence="2">DUF6122 family protein</fullName>
    </submittedName>
</protein>
<evidence type="ECO:0000313" key="2">
    <source>
        <dbReference type="EMBL" id="MCP9292905.1"/>
    </source>
</evidence>
<keyword evidence="1" id="KW-0472">Membrane</keyword>
<proteinExistence type="predicted"/>
<accession>A0A9X2L5S2</accession>
<keyword evidence="3" id="KW-1185">Reference proteome</keyword>
<feature type="transmembrane region" description="Helical" evidence="1">
    <location>
        <begin position="90"/>
        <end position="107"/>
    </location>
</feature>
<dbReference type="RefSeq" id="WP_255135803.1">
    <property type="nucleotide sequence ID" value="NZ_JANDBC010000003.1"/>
</dbReference>
<dbReference type="Pfam" id="PF19617">
    <property type="entry name" value="DUF6122"/>
    <property type="match status" value="1"/>
</dbReference>
<evidence type="ECO:0000313" key="3">
    <source>
        <dbReference type="Proteomes" id="UP001139125"/>
    </source>
</evidence>
<feature type="transmembrane region" description="Helical" evidence="1">
    <location>
        <begin position="25"/>
        <end position="47"/>
    </location>
</feature>
<comment type="caution">
    <text evidence="2">The sequence shown here is derived from an EMBL/GenBank/DDBJ whole genome shotgun (WGS) entry which is preliminary data.</text>
</comment>
<evidence type="ECO:0000256" key="1">
    <source>
        <dbReference type="SAM" id="Phobius"/>
    </source>
</evidence>
<keyword evidence="1" id="KW-1133">Transmembrane helix</keyword>
<sequence length="114" mass="13146">MVHIISHFLVPLIVAWFFYRSKWKLAFLILIATMVVDADHLLANPVYDPNRCSIGFHPLHTIWAIAVYILMFTIPFYLKSGKLSEAGEKWNFRIQLTGLGLLIHMLLDGLDCFI</sequence>
<reference evidence="2" key="1">
    <citation type="submission" date="2022-06" db="EMBL/GenBank/DDBJ databases">
        <title>Gracilimonas sp. CAU 1638 isolated from sea sediment.</title>
        <authorList>
            <person name="Kim W."/>
        </authorList>
    </citation>
    <scope>NUCLEOTIDE SEQUENCE</scope>
    <source>
        <strain evidence="2">CAU 1638</strain>
    </source>
</reference>
<keyword evidence="1" id="KW-0812">Transmembrane</keyword>
<feature type="transmembrane region" description="Helical" evidence="1">
    <location>
        <begin position="59"/>
        <end position="78"/>
    </location>
</feature>
<name>A0A9X2L5S2_9BACT</name>
<dbReference type="Proteomes" id="UP001139125">
    <property type="component" value="Unassembled WGS sequence"/>
</dbReference>